<organism evidence="3 4">
    <name type="scientific">Streptosporangium fragile</name>
    <dbReference type="NCBI Taxonomy" id="46186"/>
    <lineage>
        <taxon>Bacteria</taxon>
        <taxon>Bacillati</taxon>
        <taxon>Actinomycetota</taxon>
        <taxon>Actinomycetes</taxon>
        <taxon>Streptosporangiales</taxon>
        <taxon>Streptosporangiaceae</taxon>
        <taxon>Streptosporangium</taxon>
    </lineage>
</organism>
<dbReference type="PANTHER" id="PTHR43441">
    <property type="entry name" value="RIBOSOMAL-PROTEIN-SERINE ACETYLTRANSFERASE"/>
    <property type="match status" value="1"/>
</dbReference>
<dbReference type="InterPro" id="IPR016181">
    <property type="entry name" value="Acyl_CoA_acyltransferase"/>
</dbReference>
<dbReference type="Proteomes" id="UP001500831">
    <property type="component" value="Unassembled WGS sequence"/>
</dbReference>
<evidence type="ECO:0000259" key="2">
    <source>
        <dbReference type="PROSITE" id="PS51186"/>
    </source>
</evidence>
<proteinExistence type="predicted"/>
<reference evidence="3 4" key="1">
    <citation type="journal article" date="2019" name="Int. J. Syst. Evol. Microbiol.">
        <title>The Global Catalogue of Microorganisms (GCM) 10K type strain sequencing project: providing services to taxonomists for standard genome sequencing and annotation.</title>
        <authorList>
            <consortium name="The Broad Institute Genomics Platform"/>
            <consortium name="The Broad Institute Genome Sequencing Center for Infectious Disease"/>
            <person name="Wu L."/>
            <person name="Ma J."/>
        </authorList>
    </citation>
    <scope>NUCLEOTIDE SEQUENCE [LARGE SCALE GENOMIC DNA]</scope>
    <source>
        <strain evidence="3 4">JCM 6242</strain>
    </source>
</reference>
<feature type="compositionally biased region" description="Low complexity" evidence="1">
    <location>
        <begin position="187"/>
        <end position="214"/>
    </location>
</feature>
<dbReference type="PROSITE" id="PS51186">
    <property type="entry name" value="GNAT"/>
    <property type="match status" value="1"/>
</dbReference>
<gene>
    <name evidence="3" type="ORF">GCM10010517_66840</name>
</gene>
<feature type="region of interest" description="Disordered" evidence="1">
    <location>
        <begin position="187"/>
        <end position="303"/>
    </location>
</feature>
<evidence type="ECO:0000313" key="3">
    <source>
        <dbReference type="EMBL" id="GAA2901071.1"/>
    </source>
</evidence>
<keyword evidence="4" id="KW-1185">Reference proteome</keyword>
<dbReference type="PANTHER" id="PTHR43441:SF10">
    <property type="entry name" value="ACETYLTRANSFERASE"/>
    <property type="match status" value="1"/>
</dbReference>
<feature type="compositionally biased region" description="Basic and acidic residues" evidence="1">
    <location>
        <begin position="263"/>
        <end position="287"/>
    </location>
</feature>
<evidence type="ECO:0000313" key="4">
    <source>
        <dbReference type="Proteomes" id="UP001500831"/>
    </source>
</evidence>
<evidence type="ECO:0000256" key="1">
    <source>
        <dbReference type="SAM" id="MobiDB-lite"/>
    </source>
</evidence>
<protein>
    <recommendedName>
        <fullName evidence="2">N-acetyltransferase domain-containing protein</fullName>
    </recommendedName>
</protein>
<accession>A0ABN3W7G8</accession>
<dbReference type="EMBL" id="BAAAVI010000069">
    <property type="protein sequence ID" value="GAA2901071.1"/>
    <property type="molecule type" value="Genomic_DNA"/>
</dbReference>
<dbReference type="InterPro" id="IPR051908">
    <property type="entry name" value="Ribosomal_N-acetyltransferase"/>
</dbReference>
<dbReference type="CDD" id="cd04301">
    <property type="entry name" value="NAT_SF"/>
    <property type="match status" value="1"/>
</dbReference>
<sequence>MGERVTTFLPDPQIRTERLTIRPFASGDADRIRAVIEARHRFLPPGVPGHPSGISRWLSHGVHELRRSGQGVHLAVEADGLVVGAVSLFKTLWGAGTTEIGYGVHPLYRGRGFAPEAVGGVVRWVFETTGLHRIELRADVDNIASLRVAEKAGFVREGVLRAAEMADDGPHDVVVFGMLRADAAATARTRRVPAPGEATARTARTARTGRAAGPEPERVDRSTGPEPERTDRSTGPEPERTDRSAGPEPERTDRSAGPEPGPEPERVDRNARDRERTVLDLFRERGQRAGACDPGLPTDHPPA</sequence>
<dbReference type="Pfam" id="PF13302">
    <property type="entry name" value="Acetyltransf_3"/>
    <property type="match status" value="1"/>
</dbReference>
<feature type="domain" description="N-acetyltransferase" evidence="2">
    <location>
        <begin position="19"/>
        <end position="170"/>
    </location>
</feature>
<comment type="caution">
    <text evidence="3">The sequence shown here is derived from an EMBL/GenBank/DDBJ whole genome shotgun (WGS) entry which is preliminary data.</text>
</comment>
<feature type="compositionally biased region" description="Basic and acidic residues" evidence="1">
    <location>
        <begin position="215"/>
        <end position="256"/>
    </location>
</feature>
<dbReference type="InterPro" id="IPR000182">
    <property type="entry name" value="GNAT_dom"/>
</dbReference>
<dbReference type="Gene3D" id="3.40.630.30">
    <property type="match status" value="1"/>
</dbReference>
<name>A0ABN3W7G8_9ACTN</name>
<dbReference type="SUPFAM" id="SSF55729">
    <property type="entry name" value="Acyl-CoA N-acyltransferases (Nat)"/>
    <property type="match status" value="1"/>
</dbReference>